<dbReference type="EMBL" id="NIDF01000001">
    <property type="protein sequence ID" value="TYJ59063.1"/>
    <property type="molecule type" value="Genomic_DNA"/>
</dbReference>
<feature type="compositionally biased region" description="Basic and acidic residues" evidence="1">
    <location>
        <begin position="161"/>
        <end position="177"/>
    </location>
</feature>
<dbReference type="PANTHER" id="PTHR28051">
    <property type="entry name" value="PROTEIN MTL1-RELATED"/>
    <property type="match status" value="1"/>
</dbReference>
<keyword evidence="4" id="KW-1185">Reference proteome</keyword>
<feature type="domain" description="Nitrogen regulatory protein areA GATA-like" evidence="2">
    <location>
        <begin position="91"/>
        <end position="118"/>
    </location>
</feature>
<feature type="compositionally biased region" description="Polar residues" evidence="1">
    <location>
        <begin position="263"/>
        <end position="274"/>
    </location>
</feature>
<feature type="compositionally biased region" description="Basic and acidic residues" evidence="1">
    <location>
        <begin position="621"/>
        <end position="634"/>
    </location>
</feature>
<feature type="compositionally biased region" description="Polar residues" evidence="1">
    <location>
        <begin position="686"/>
        <end position="696"/>
    </location>
</feature>
<feature type="compositionally biased region" description="Low complexity" evidence="1">
    <location>
        <begin position="471"/>
        <end position="482"/>
    </location>
</feature>
<organism evidence="3 4">
    <name type="scientific">Cryptococcus floricola</name>
    <dbReference type="NCBI Taxonomy" id="2591691"/>
    <lineage>
        <taxon>Eukaryota</taxon>
        <taxon>Fungi</taxon>
        <taxon>Dikarya</taxon>
        <taxon>Basidiomycota</taxon>
        <taxon>Agaricomycotina</taxon>
        <taxon>Tremellomycetes</taxon>
        <taxon>Tremellales</taxon>
        <taxon>Cryptococcaceae</taxon>
        <taxon>Cryptococcus</taxon>
    </lineage>
</organism>
<feature type="compositionally biased region" description="Basic and acidic residues" evidence="1">
    <location>
        <begin position="203"/>
        <end position="215"/>
    </location>
</feature>
<evidence type="ECO:0000313" key="3">
    <source>
        <dbReference type="EMBL" id="TYJ59063.1"/>
    </source>
</evidence>
<feature type="compositionally biased region" description="Polar residues" evidence="1">
    <location>
        <begin position="534"/>
        <end position="546"/>
    </location>
</feature>
<evidence type="ECO:0000256" key="1">
    <source>
        <dbReference type="SAM" id="MobiDB-lite"/>
    </source>
</evidence>
<feature type="compositionally biased region" description="Low complexity" evidence="1">
    <location>
        <begin position="298"/>
        <end position="310"/>
    </location>
</feature>
<dbReference type="Pfam" id="PF08550">
    <property type="entry name" value="GATA_AreA"/>
    <property type="match status" value="1"/>
</dbReference>
<feature type="compositionally biased region" description="Basic and acidic residues" evidence="1">
    <location>
        <begin position="654"/>
        <end position="663"/>
    </location>
</feature>
<gene>
    <name evidence="3" type="ORF">B9479_000052</name>
</gene>
<dbReference type="AlphaFoldDB" id="A0A5D3BAC9"/>
<feature type="region of interest" description="Disordered" evidence="1">
    <location>
        <begin position="236"/>
        <end position="274"/>
    </location>
</feature>
<sequence length="812" mass="87522">MAQVIPPISLTNTFLLSPISPPRTRPTLPPPYLTVAPDLRRLPIFIINLHQTSLPSDSGAAPSVEDIQDRLPSICVDYLSHDWSEEDVWASWRNMTRHKHEIANGVRLENASWRTWNKQRNKLKTISPETLNWLKDSDVTWLYGPLHTANVEPVRPLKVSSTDDRLGIDRPNPDAKKPILKHRTLSEMLTIASPSSPGLEGSDGDHAQPSDDEDRPKLLLQSKSDTNILRNRSAVLARQKSPDHHHDYNFGLDKSPSDENGPISPTDSQQNSSKRHISFNTFVEQCIAVSDPTENQQHHQQQQSQSNSPSDSDDEMLEIKPSSLSSSSRSSRESRPSLSRNSSTGSSEHLTIAMIAPTMLKTGPGHNPDLPCVYAPPPEYKSPSDDRTDSYDFPSPQIDPSTGKWQEEDEDESGRDSGPYDYFHGPNLGGSEQKKGQAIPNNSGPYGNGRPPSGSPPSQYRIAVDQERNDASPAPSSNPSANVGSVTSPPQRGILKVRPPGQAPPPEPASPPLAYFNYTPSAATGIGGMRGTSPYDQTGPTGSPVTSPGAEERGRGRTPSRERLHDRSSSRGTSTSSISSSSSRSPTENTAGNGSLRKVQTPPQLDRVQEESHNSAGGDQTPRKGDGVKPKGIDLPEAQPVEPGSPSLATPAEPDEKLKDYVADRSSTPTPHSSPQITFRPLKDTSPASLPHTSTHNKARSPDLPKADPPTSVPSADKSNNSGARATIAHVGTNAQPTLSQPIEDDDGASIMGRAANIASTAKDLLGSLWYGQNEGQGQGQGLGQYPYEQQTQPLPGAQVHGGNARRRAGSS</sequence>
<dbReference type="PANTHER" id="PTHR28051:SF1">
    <property type="entry name" value="PROTEIN MTL1-RELATED"/>
    <property type="match status" value="1"/>
</dbReference>
<dbReference type="GO" id="GO:0005773">
    <property type="term" value="C:vacuole"/>
    <property type="evidence" value="ECO:0007669"/>
    <property type="project" value="GOC"/>
</dbReference>
<feature type="compositionally biased region" description="Low complexity" evidence="1">
    <location>
        <begin position="336"/>
        <end position="347"/>
    </location>
</feature>
<feature type="region of interest" description="Disordered" evidence="1">
    <location>
        <begin position="291"/>
        <end position="748"/>
    </location>
</feature>
<dbReference type="GO" id="GO:0007039">
    <property type="term" value="P:protein catabolic process in the vacuole"/>
    <property type="evidence" value="ECO:0007669"/>
    <property type="project" value="TreeGrafter"/>
</dbReference>
<reference evidence="3 4" key="1">
    <citation type="submission" date="2017-05" db="EMBL/GenBank/DDBJ databases">
        <title>The Genome Sequence of Tsuchiyaea wingfieldii DSM 27421.</title>
        <authorList>
            <person name="Cuomo C."/>
            <person name="Passer A."/>
            <person name="Billmyre B."/>
            <person name="Heitman J."/>
        </authorList>
    </citation>
    <scope>NUCLEOTIDE SEQUENCE [LARGE SCALE GENOMIC DNA]</scope>
    <source>
        <strain evidence="3 4">DSM 27421</strain>
    </source>
</reference>
<feature type="compositionally biased region" description="Low complexity" evidence="1">
    <location>
        <begin position="440"/>
        <end position="458"/>
    </location>
</feature>
<name>A0A5D3BAC9_9TREE</name>
<feature type="compositionally biased region" description="Low complexity" evidence="1">
    <location>
        <begin position="570"/>
        <end position="587"/>
    </location>
</feature>
<evidence type="ECO:0000259" key="2">
    <source>
        <dbReference type="Pfam" id="PF08550"/>
    </source>
</evidence>
<feature type="compositionally biased region" description="Basic and acidic residues" evidence="1">
    <location>
        <begin position="550"/>
        <end position="569"/>
    </location>
</feature>
<feature type="region of interest" description="Disordered" evidence="1">
    <location>
        <begin position="771"/>
        <end position="812"/>
    </location>
</feature>
<protein>
    <recommendedName>
        <fullName evidence="2">Nitrogen regulatory protein areA GATA-like domain-containing protein</fullName>
    </recommendedName>
</protein>
<feature type="compositionally biased region" description="Polar residues" evidence="1">
    <location>
        <begin position="713"/>
        <end position="724"/>
    </location>
</feature>
<dbReference type="InterPro" id="IPR013860">
    <property type="entry name" value="AreA_GATA"/>
</dbReference>
<dbReference type="GO" id="GO:0042149">
    <property type="term" value="P:cellular response to glucose starvation"/>
    <property type="evidence" value="ECO:0007669"/>
    <property type="project" value="TreeGrafter"/>
</dbReference>
<dbReference type="Proteomes" id="UP000322245">
    <property type="component" value="Unassembled WGS sequence"/>
</dbReference>
<comment type="caution">
    <text evidence="3">The sequence shown here is derived from an EMBL/GenBank/DDBJ whole genome shotgun (WGS) entry which is preliminary data.</text>
</comment>
<feature type="compositionally biased region" description="Pro residues" evidence="1">
    <location>
        <begin position="501"/>
        <end position="511"/>
    </location>
</feature>
<feature type="compositionally biased region" description="Polar residues" evidence="1">
    <location>
        <begin position="665"/>
        <end position="677"/>
    </location>
</feature>
<evidence type="ECO:0000313" key="4">
    <source>
        <dbReference type="Proteomes" id="UP000322245"/>
    </source>
</evidence>
<proteinExistence type="predicted"/>
<dbReference type="InterPro" id="IPR052292">
    <property type="entry name" value="Glucose_repression_reg"/>
</dbReference>
<feature type="region of interest" description="Disordered" evidence="1">
    <location>
        <begin position="159"/>
        <end position="215"/>
    </location>
</feature>
<accession>A0A5D3BAC9</accession>